<evidence type="ECO:0000313" key="7">
    <source>
        <dbReference type="EMBL" id="MDC1854461.1"/>
    </source>
</evidence>
<evidence type="ECO:0000313" key="6">
    <source>
        <dbReference type="EMBL" id="KAB4245272.1"/>
    </source>
</evidence>
<dbReference type="EMBL" id="WCUA01000024">
    <property type="protein sequence ID" value="KAB4182660.1"/>
    <property type="molecule type" value="Genomic_DNA"/>
</dbReference>
<evidence type="ECO:0000259" key="1">
    <source>
        <dbReference type="Pfam" id="PF20202"/>
    </source>
</evidence>
<dbReference type="Proteomes" id="UP000442334">
    <property type="component" value="Unassembled WGS sequence"/>
</dbReference>
<reference evidence="11 12" key="2">
    <citation type="journal article" date="2019" name="Nat. Med.">
        <title>A library of human gut bacterial isolates paired with longitudinal multiomics data enables mechanistic microbiome research.</title>
        <authorList>
            <person name="Poyet M."/>
            <person name="Groussin M."/>
            <person name="Gibbons S.M."/>
            <person name="Avila-Pacheco J."/>
            <person name="Jiang X."/>
            <person name="Kearney S.M."/>
            <person name="Perrotta A.R."/>
            <person name="Berdy B."/>
            <person name="Zhao S."/>
            <person name="Lieberman T.D."/>
            <person name="Swanson P.K."/>
            <person name="Smith M."/>
            <person name="Roesemann S."/>
            <person name="Alexander J.E."/>
            <person name="Rich S.A."/>
            <person name="Livny J."/>
            <person name="Vlamakis H."/>
            <person name="Clish C."/>
            <person name="Bullock K."/>
            <person name="Deik A."/>
            <person name="Scott J."/>
            <person name="Pierce K.A."/>
            <person name="Xavier R.J."/>
            <person name="Alm E.J."/>
        </authorList>
    </citation>
    <scope>NUCLEOTIDE SEQUENCE [LARGE SCALE GENOMIC DNA]</scope>
    <source>
        <strain evidence="5 14">BIOML-A11</strain>
        <strain evidence="4 13">BIOML-A21</strain>
        <strain evidence="3 12">BIOML-A27</strain>
        <strain evidence="6 11">BIOML-A6</strain>
    </source>
</reference>
<organism evidence="8 9">
    <name type="scientific">Bacteroides uniformis</name>
    <dbReference type="NCBI Taxonomy" id="820"/>
    <lineage>
        <taxon>Bacteria</taxon>
        <taxon>Pseudomonadati</taxon>
        <taxon>Bacteroidota</taxon>
        <taxon>Bacteroidia</taxon>
        <taxon>Bacteroidales</taxon>
        <taxon>Bacteroidaceae</taxon>
        <taxon>Bacteroides</taxon>
    </lineage>
</organism>
<dbReference type="Proteomes" id="UP000466952">
    <property type="component" value="Unassembled WGS sequence"/>
</dbReference>
<evidence type="ECO:0000313" key="9">
    <source>
        <dbReference type="Proteomes" id="UP000286114"/>
    </source>
</evidence>
<dbReference type="KEGG" id="bun:Bun01g_29000"/>
<evidence type="ECO:0000313" key="4">
    <source>
        <dbReference type="EMBL" id="KAB4182660.1"/>
    </source>
</evidence>
<proteinExistence type="predicted"/>
<evidence type="ECO:0000313" key="11">
    <source>
        <dbReference type="Proteomes" id="UP000431575"/>
    </source>
</evidence>
<dbReference type="SUPFAM" id="SSF53448">
    <property type="entry name" value="Nucleotide-diphospho-sugar transferases"/>
    <property type="match status" value="1"/>
</dbReference>
<evidence type="ECO:0000313" key="3">
    <source>
        <dbReference type="EMBL" id="KAB4168148.1"/>
    </source>
</evidence>
<dbReference type="AlphaFoldDB" id="A0A413XCD6"/>
<evidence type="ECO:0000313" key="13">
    <source>
        <dbReference type="Proteomes" id="UP000442334"/>
    </source>
</evidence>
<dbReference type="GeneID" id="99752023"/>
<evidence type="ECO:0000313" key="14">
    <source>
        <dbReference type="Proteomes" id="UP000466952"/>
    </source>
</evidence>
<dbReference type="EMBL" id="JAQNSB010000007">
    <property type="protein sequence ID" value="MDC1854461.1"/>
    <property type="molecule type" value="Genomic_DNA"/>
</dbReference>
<dbReference type="Gene3D" id="3.90.550.10">
    <property type="entry name" value="Spore Coat Polysaccharide Biosynthesis Protein SpsA, Chain A"/>
    <property type="match status" value="1"/>
</dbReference>
<reference evidence="2 10" key="3">
    <citation type="submission" date="2019-06" db="EMBL/GenBank/DDBJ databases">
        <title>Complete genome sequence of Bacteroides uniformis NBRC 113350.</title>
        <authorList>
            <person name="Miura T."/>
            <person name="Furukawa M."/>
            <person name="Shimamura M."/>
            <person name="Ohyama Y."/>
            <person name="Yamazoe A."/>
            <person name="Kawasaki H."/>
        </authorList>
    </citation>
    <scope>NUCLEOTIDE SEQUENCE [LARGE SCALE GENOMIC DNA]</scope>
    <source>
        <strain evidence="2 10">NBRC 113350</strain>
    </source>
</reference>
<dbReference type="Pfam" id="PF20202">
    <property type="entry name" value="DUF6564"/>
    <property type="match status" value="1"/>
</dbReference>
<evidence type="ECO:0000313" key="5">
    <source>
        <dbReference type="EMBL" id="KAB4209396.1"/>
    </source>
</evidence>
<dbReference type="Proteomes" id="UP001214113">
    <property type="component" value="Unassembled WGS sequence"/>
</dbReference>
<dbReference type="Proteomes" id="UP000433928">
    <property type="component" value="Unassembled WGS sequence"/>
</dbReference>
<sequence>MKYLIITVAGTATRFNRDTKEETLKCLYYTDEPQYALLAQLLKNCGEYDKYILVGGYLYEKLGRFVKNELSGYGKKIELVYNEHFKDYGSGYSLYKGIEAIKEAGDVTFVEGDLFFMATDFRQVYNSPKSVITINREPIYSNKAVALYINVDGKPRYLYDTNHQTLTVSEPFKAIFNSGQMWKFSSSERLLKTVDSLTKEQLQGTNLEIIQAYFSDMNSEEYDVVTFTDWFNCNTVADYDIVRKLM</sequence>
<reference evidence="7" key="4">
    <citation type="submission" date="2022-10" db="EMBL/GenBank/DDBJ databases">
        <title>Human gut microbiome strain richness.</title>
        <authorList>
            <person name="Chen-Liaw A."/>
        </authorList>
    </citation>
    <scope>NUCLEOTIDE SEQUENCE</scope>
    <source>
        <strain evidence="7">BSD2780061687st1_G10_BSD2780061687b_171204</strain>
    </source>
</reference>
<accession>A0A413XCD6</accession>
<dbReference type="Proteomes" id="UP000286114">
    <property type="component" value="Unassembled WGS sequence"/>
</dbReference>
<evidence type="ECO:0000313" key="8">
    <source>
        <dbReference type="EMBL" id="RHB74802.1"/>
    </source>
</evidence>
<evidence type="ECO:0000313" key="2">
    <source>
        <dbReference type="EMBL" id="BBK88530.1"/>
    </source>
</evidence>
<protein>
    <submittedName>
        <fullName evidence="8">LicC domain protein</fullName>
    </submittedName>
</protein>
<dbReference type="EMBL" id="WCTR01000018">
    <property type="protein sequence ID" value="KAB4209396.1"/>
    <property type="molecule type" value="Genomic_DNA"/>
</dbReference>
<evidence type="ECO:0000313" key="10">
    <source>
        <dbReference type="Proteomes" id="UP000320533"/>
    </source>
</evidence>
<evidence type="ECO:0000313" key="12">
    <source>
        <dbReference type="Proteomes" id="UP000433928"/>
    </source>
</evidence>
<dbReference type="RefSeq" id="WP_005836616.1">
    <property type="nucleotide sequence ID" value="NZ_AP019724.1"/>
</dbReference>
<feature type="domain" description="DUF6564" evidence="1">
    <location>
        <begin position="21"/>
        <end position="245"/>
    </location>
</feature>
<dbReference type="Proteomes" id="UP000431575">
    <property type="component" value="Unassembled WGS sequence"/>
</dbReference>
<dbReference type="EMBL" id="WCUG01000015">
    <property type="protein sequence ID" value="KAB4168148.1"/>
    <property type="molecule type" value="Genomic_DNA"/>
</dbReference>
<dbReference type="InterPro" id="IPR029044">
    <property type="entry name" value="Nucleotide-diphossugar_trans"/>
</dbReference>
<dbReference type="EMBL" id="QSHA01000004">
    <property type="protein sequence ID" value="RHB74802.1"/>
    <property type="molecule type" value="Genomic_DNA"/>
</dbReference>
<dbReference type="EMBL" id="AP019724">
    <property type="protein sequence ID" value="BBK88530.1"/>
    <property type="molecule type" value="Genomic_DNA"/>
</dbReference>
<dbReference type="EMBL" id="WCTM01000002">
    <property type="protein sequence ID" value="KAB4245272.1"/>
    <property type="molecule type" value="Genomic_DNA"/>
</dbReference>
<dbReference type="InterPro" id="IPR046694">
    <property type="entry name" value="DUF6564"/>
</dbReference>
<gene>
    <name evidence="2" type="ORF">Bun01g_29000</name>
    <name evidence="8" type="ORF">DW873_07425</name>
    <name evidence="6" type="ORF">GAP41_03140</name>
    <name evidence="5" type="ORF">GAP55_19680</name>
    <name evidence="4" type="ORF">GAQ34_17400</name>
    <name evidence="3" type="ORF">GAQ59_15470</name>
    <name evidence="7" type="ORF">POZ22_06640</name>
</gene>
<name>A0A413XCD6_BACUN</name>
<reference evidence="8 9" key="1">
    <citation type="submission" date="2018-08" db="EMBL/GenBank/DDBJ databases">
        <title>A genome reference for cultivated species of the human gut microbiota.</title>
        <authorList>
            <person name="Zou Y."/>
            <person name="Xue W."/>
            <person name="Luo G."/>
        </authorList>
    </citation>
    <scope>NUCLEOTIDE SEQUENCE [LARGE SCALE GENOMIC DNA]</scope>
    <source>
        <strain evidence="8 9">AM39-1</strain>
    </source>
</reference>
<dbReference type="Proteomes" id="UP000320533">
    <property type="component" value="Chromosome"/>
</dbReference>